<reference evidence="2" key="1">
    <citation type="submission" date="2023-07" db="EMBL/GenBank/DDBJ databases">
        <title>30 novel species of actinomycetes from the DSMZ collection.</title>
        <authorList>
            <person name="Nouioui I."/>
        </authorList>
    </citation>
    <scope>NUCLEOTIDE SEQUENCE [LARGE SCALE GENOMIC DNA]</scope>
    <source>
        <strain evidence="2">DSM 41886</strain>
    </source>
</reference>
<gene>
    <name evidence="1" type="ORF">RM779_10160</name>
</gene>
<evidence type="ECO:0000313" key="1">
    <source>
        <dbReference type="EMBL" id="MDT0442957.1"/>
    </source>
</evidence>
<dbReference type="Gene3D" id="2.60.120.10">
    <property type="entry name" value="Jelly Rolls"/>
    <property type="match status" value="1"/>
</dbReference>
<dbReference type="RefSeq" id="WP_311617328.1">
    <property type="nucleotide sequence ID" value="NZ_JAVREV010000004.1"/>
</dbReference>
<keyword evidence="2" id="KW-1185">Reference proteome</keyword>
<organism evidence="1 2">
    <name type="scientific">Streptomyces johnsoniae</name>
    <dbReference type="NCBI Taxonomy" id="3075532"/>
    <lineage>
        <taxon>Bacteria</taxon>
        <taxon>Bacillati</taxon>
        <taxon>Actinomycetota</taxon>
        <taxon>Actinomycetes</taxon>
        <taxon>Kitasatosporales</taxon>
        <taxon>Streptomycetaceae</taxon>
        <taxon>Streptomyces</taxon>
    </lineage>
</organism>
<dbReference type="InterPro" id="IPR014710">
    <property type="entry name" value="RmlC-like_jellyroll"/>
</dbReference>
<evidence type="ECO:0000313" key="2">
    <source>
        <dbReference type="Proteomes" id="UP001183615"/>
    </source>
</evidence>
<dbReference type="Proteomes" id="UP001183615">
    <property type="component" value="Unassembled WGS sequence"/>
</dbReference>
<dbReference type="InterPro" id="IPR011051">
    <property type="entry name" value="RmlC_Cupin_sf"/>
</dbReference>
<comment type="caution">
    <text evidence="1">The sequence shown here is derived from an EMBL/GenBank/DDBJ whole genome shotgun (WGS) entry which is preliminary data.</text>
</comment>
<name>A0ABU2S242_9ACTN</name>
<dbReference type="EMBL" id="JAVREV010000004">
    <property type="protein sequence ID" value="MDT0442957.1"/>
    <property type="molecule type" value="Genomic_DNA"/>
</dbReference>
<sequence>MTSVPPEPPHLDLYTRNGFTGPATPIVRAQYPPPYSRVHGSYAPHRMEVGALVTGWPPEPRALPVPLLAGEGVSVEAARREVPMPFALRNVRADELHYVLRGQARLETDHGVLDVRAGDFVLLPRAVTYRFGAVAEPLEEIVVVTEDRLTLRTDDDPEVLDTRRHVDAPAPQGPPPAAEEEYEVVIRHGDGLTSFFHPVDPLPCLAVEGTPAVRRFRIEDVHAPDPAARPDPMPVCLLGDDATRTMIYSVGSRRTPRPPVHRNADYDEVIVYVAGPGAYGAVDAPGTLLWTPKGVAHQGPEEDVPGGYRAWLLETRAFLSPTPAGRAVARLMETSEFGVHPSAADPR</sequence>
<protein>
    <submittedName>
        <fullName evidence="1">AraC family ligand binding domain-containing protein</fullName>
    </submittedName>
</protein>
<proteinExistence type="predicted"/>
<dbReference type="SUPFAM" id="SSF51182">
    <property type="entry name" value="RmlC-like cupins"/>
    <property type="match status" value="1"/>
</dbReference>
<accession>A0ABU2S242</accession>